<evidence type="ECO:0000256" key="4">
    <source>
        <dbReference type="ARBA" id="ARBA00022692"/>
    </source>
</evidence>
<evidence type="ECO:0000256" key="3">
    <source>
        <dbReference type="ARBA" id="ARBA00022475"/>
    </source>
</evidence>
<feature type="transmembrane region" description="Helical" evidence="9">
    <location>
        <begin position="639"/>
        <end position="661"/>
    </location>
</feature>
<dbReference type="EMBL" id="BPLQ01015235">
    <property type="protein sequence ID" value="GIY86632.1"/>
    <property type="molecule type" value="Genomic_DNA"/>
</dbReference>
<keyword evidence="3" id="KW-1003">Cell membrane</keyword>
<feature type="transmembrane region" description="Helical" evidence="9">
    <location>
        <begin position="1099"/>
        <end position="1118"/>
    </location>
</feature>
<dbReference type="PANTHER" id="PTHR11388:SF76">
    <property type="entry name" value="SOLUTE CARRIER ORGANIC ANION TRANSPORTER FAMILY MEMBER"/>
    <property type="match status" value="1"/>
</dbReference>
<reference evidence="11 12" key="1">
    <citation type="submission" date="2021-06" db="EMBL/GenBank/DDBJ databases">
        <title>Caerostris darwini draft genome.</title>
        <authorList>
            <person name="Kono N."/>
            <person name="Arakawa K."/>
        </authorList>
    </citation>
    <scope>NUCLEOTIDE SEQUENCE [LARGE SCALE GENOMIC DNA]</scope>
</reference>
<keyword evidence="12" id="KW-1185">Reference proteome</keyword>
<evidence type="ECO:0000256" key="7">
    <source>
        <dbReference type="ARBA" id="ARBA00023157"/>
    </source>
</evidence>
<evidence type="ECO:0000256" key="8">
    <source>
        <dbReference type="SAM" id="MobiDB-lite"/>
    </source>
</evidence>
<dbReference type="Gene3D" id="1.20.1250.20">
    <property type="entry name" value="MFS general substrate transporter like domains"/>
    <property type="match status" value="1"/>
</dbReference>
<evidence type="ECO:0000259" key="10">
    <source>
        <dbReference type="PROSITE" id="PS51465"/>
    </source>
</evidence>
<dbReference type="GO" id="GO:0015347">
    <property type="term" value="F:sodium-independent organic anion transmembrane transporter activity"/>
    <property type="evidence" value="ECO:0007669"/>
    <property type="project" value="TreeGrafter"/>
</dbReference>
<dbReference type="SUPFAM" id="SSF103473">
    <property type="entry name" value="MFS general substrate transporter"/>
    <property type="match status" value="1"/>
</dbReference>
<feature type="transmembrane region" description="Helical" evidence="9">
    <location>
        <begin position="916"/>
        <end position="935"/>
    </location>
</feature>
<dbReference type="GO" id="GO:0016323">
    <property type="term" value="C:basolateral plasma membrane"/>
    <property type="evidence" value="ECO:0007669"/>
    <property type="project" value="TreeGrafter"/>
</dbReference>
<evidence type="ECO:0000313" key="11">
    <source>
        <dbReference type="EMBL" id="GIY86632.1"/>
    </source>
</evidence>
<dbReference type="AlphaFoldDB" id="A0AAV4WUS4"/>
<evidence type="ECO:0000256" key="5">
    <source>
        <dbReference type="ARBA" id="ARBA00022989"/>
    </source>
</evidence>
<feature type="transmembrane region" description="Helical" evidence="9">
    <location>
        <begin position="601"/>
        <end position="619"/>
    </location>
</feature>
<comment type="caution">
    <text evidence="11">The sequence shown here is derived from an EMBL/GenBank/DDBJ whole genome shotgun (WGS) entry which is preliminary data.</text>
</comment>
<keyword evidence="7" id="KW-1015">Disulfide bond</keyword>
<evidence type="ECO:0000256" key="2">
    <source>
        <dbReference type="ARBA" id="ARBA00009657"/>
    </source>
</evidence>
<comment type="subcellular location">
    <subcellularLocation>
        <location evidence="1">Cell membrane</location>
        <topology evidence="1">Multi-pass membrane protein</topology>
    </subcellularLocation>
</comment>
<dbReference type="NCBIfam" id="TIGR00805">
    <property type="entry name" value="oat"/>
    <property type="match status" value="1"/>
</dbReference>
<feature type="transmembrane region" description="Helical" evidence="9">
    <location>
        <begin position="815"/>
        <end position="836"/>
    </location>
</feature>
<feature type="region of interest" description="Disordered" evidence="8">
    <location>
        <begin position="1"/>
        <end position="38"/>
    </location>
</feature>
<dbReference type="InterPro" id="IPR036259">
    <property type="entry name" value="MFS_trans_sf"/>
</dbReference>
<name>A0AAV4WUS4_9ARAC</name>
<sequence length="1209" mass="134280">MEDESVEPKSHLHEKTKVESPVDNKPEESSPCDVTPLHHNLNSGSCDTRNIDERRIHNPVDVRHLDSVFQYTSKIRAFIGLVDPEENNSSPFLLQLMKIIKPLCNPQLNGSDNVTSIDEPIVERNLENAKNDYGNQKLNDSDYINEVVGNSHLNGSENDTRSDFPVLKEDNLETKSDVIEVGLDTSLSENIQPLSDQSETKEDIIETGTETSPDKDIPQLKNHSEDNAIGVDLESSPVENIQSVPTINSDILSLEKALVEADEKNEQDSLKPLNVNENTLDSSDNAVIAEFPSDKDEKNPLDEIKTLDKTRVDIVNAGHETGTICELNETLNLAKTLNMTTSTPDDNIKSYLLNDHNSSEGLNLNDPEIIIRDEELNSPRSNIRDELEQDLKNLNDFPANGHLVTAVNSEEKKDSECMEQIHLKNEDGETKNVDLPNGLYNELDSTAEEQNINEISDEKSPSTPRIDHIRRLSLEIVNKVLDTAGNQLRDMLNEKRQSNVALGNANLSSDLKNNGAEFGHELQGSVLQNVDGSQNSEKHISDNEIQLKDVLKKTYDFNDFQKKIEVEMNKFDPRYDVDPDIVCGIGCFKPKWIQPYATAKVYLILYSIIGILSGSYYSYLIGALSTLEKRFAFKSKTSGVIMTLDEITPVVLGVFVGYFGGKTHRPRMVAFGMLLSTICCFVSALPYFIYGPGTHLSLSDVKNKTGLELCDQNMNENSSCDSDSRPRTLVPVLFLMFGSFLKGFGNLAYYSIGLAYMDDNAKKKNTPMYFAVAFALRLLGPMVGFLMSSFFLKYYENPFVDPGFPPEDPRWIGCWWMGFLVQGILLFIFTAPIALFPRRLPGTVLRTKAEGFQGLVSSFAGLYSALKRLLKNPLFILIIINTVAAIFGAFGHYIMLPKYMENQFRLSASNASLLSGPPSIGSVMISTVIGGYLIWRFKPSAKFLTAGIFTLEIVSATGYLLLMIPRCQTVEVANYGSDSQGLILESACNVNCNCSKSAFTPVCGPDGKTLFFSPCYAGCSQKANESYTDCSCVFDSTGQERNYVTEGPCVNEHCWSQALAYIITMPFIQLIVSLLRVAHTMILLRSILPEDKSVALGTFEAFICIFGFIPFPVVYGALVDSACLVFEERCGETGNCWIYDNSKLGYLLHGASAMFTVLAAISQLGVHFLSGRVGNLYEEDDEIEDSAAENKKKEAAEDQIIRQESLTKL</sequence>
<feature type="transmembrane region" description="Helical" evidence="9">
    <location>
        <begin position="1058"/>
        <end position="1078"/>
    </location>
</feature>
<dbReference type="PROSITE" id="PS51465">
    <property type="entry name" value="KAZAL_2"/>
    <property type="match status" value="1"/>
</dbReference>
<evidence type="ECO:0000256" key="6">
    <source>
        <dbReference type="ARBA" id="ARBA00023136"/>
    </source>
</evidence>
<feature type="transmembrane region" description="Helical" evidence="9">
    <location>
        <begin position="942"/>
        <end position="964"/>
    </location>
</feature>
<feature type="transmembrane region" description="Helical" evidence="9">
    <location>
        <begin position="732"/>
        <end position="757"/>
    </location>
</feature>
<dbReference type="Pfam" id="PF07648">
    <property type="entry name" value="Kazal_2"/>
    <property type="match status" value="1"/>
</dbReference>
<dbReference type="InterPro" id="IPR004156">
    <property type="entry name" value="OATP"/>
</dbReference>
<feature type="transmembrane region" description="Helical" evidence="9">
    <location>
        <begin position="769"/>
        <end position="795"/>
    </location>
</feature>
<dbReference type="PANTHER" id="PTHR11388">
    <property type="entry name" value="ORGANIC ANION TRANSPORTER"/>
    <property type="match status" value="1"/>
</dbReference>
<dbReference type="CDD" id="cd17336">
    <property type="entry name" value="MFS_SLCO_OATP"/>
    <property type="match status" value="1"/>
</dbReference>
<accession>A0AAV4WUS4</accession>
<keyword evidence="5 9" id="KW-1133">Transmembrane helix</keyword>
<dbReference type="Pfam" id="PF03137">
    <property type="entry name" value="OATP"/>
    <property type="match status" value="1"/>
</dbReference>
<evidence type="ECO:0000313" key="12">
    <source>
        <dbReference type="Proteomes" id="UP001054837"/>
    </source>
</evidence>
<evidence type="ECO:0000256" key="9">
    <source>
        <dbReference type="SAM" id="Phobius"/>
    </source>
</evidence>
<protein>
    <submittedName>
        <fullName evidence="11">Solute carrier organic anion transporter family member 3A1</fullName>
    </submittedName>
</protein>
<feature type="domain" description="Kazal-like" evidence="10">
    <location>
        <begin position="982"/>
        <end position="1034"/>
    </location>
</feature>
<dbReference type="InterPro" id="IPR002350">
    <property type="entry name" value="Kazal_dom"/>
</dbReference>
<feature type="transmembrane region" description="Helical" evidence="9">
    <location>
        <begin position="1146"/>
        <end position="1169"/>
    </location>
</feature>
<dbReference type="GO" id="GO:0043252">
    <property type="term" value="P:sodium-independent organic anion transport"/>
    <property type="evidence" value="ECO:0007669"/>
    <property type="project" value="TreeGrafter"/>
</dbReference>
<feature type="transmembrane region" description="Helical" evidence="9">
    <location>
        <begin position="668"/>
        <end position="690"/>
    </location>
</feature>
<organism evidence="11 12">
    <name type="scientific">Caerostris darwini</name>
    <dbReference type="NCBI Taxonomy" id="1538125"/>
    <lineage>
        <taxon>Eukaryota</taxon>
        <taxon>Metazoa</taxon>
        <taxon>Ecdysozoa</taxon>
        <taxon>Arthropoda</taxon>
        <taxon>Chelicerata</taxon>
        <taxon>Arachnida</taxon>
        <taxon>Araneae</taxon>
        <taxon>Araneomorphae</taxon>
        <taxon>Entelegynae</taxon>
        <taxon>Araneoidea</taxon>
        <taxon>Araneidae</taxon>
        <taxon>Caerostris</taxon>
    </lineage>
</organism>
<proteinExistence type="inferred from homology"/>
<keyword evidence="4 9" id="KW-0812">Transmembrane</keyword>
<gene>
    <name evidence="11" type="primary">Slco3a1</name>
    <name evidence="11" type="ORF">CDAR_468011</name>
</gene>
<evidence type="ECO:0000256" key="1">
    <source>
        <dbReference type="ARBA" id="ARBA00004651"/>
    </source>
</evidence>
<feature type="transmembrane region" description="Helical" evidence="9">
    <location>
        <begin position="874"/>
        <end position="896"/>
    </location>
</feature>
<dbReference type="Proteomes" id="UP001054837">
    <property type="component" value="Unassembled WGS sequence"/>
</dbReference>
<keyword evidence="6 9" id="KW-0472">Membrane</keyword>
<comment type="similarity">
    <text evidence="2">Belongs to the organo anion transporter (TC 2.A.60) family.</text>
</comment>
<feature type="compositionally biased region" description="Basic and acidic residues" evidence="8">
    <location>
        <begin position="1"/>
        <end position="28"/>
    </location>
</feature>